<reference evidence="7" key="1">
    <citation type="submission" date="2023-07" db="EMBL/GenBank/DDBJ databases">
        <title>30 novel species of actinomycetes from the DSMZ collection.</title>
        <authorList>
            <person name="Nouioui I."/>
        </authorList>
    </citation>
    <scope>NUCLEOTIDE SEQUENCE [LARGE SCALE GENOMIC DNA]</scope>
    <source>
        <strain evidence="7">DSM 44743</strain>
    </source>
</reference>
<evidence type="ECO:0000256" key="1">
    <source>
        <dbReference type="ARBA" id="ARBA00022729"/>
    </source>
</evidence>
<dbReference type="GO" id="GO:0016787">
    <property type="term" value="F:hydrolase activity"/>
    <property type="evidence" value="ECO:0007669"/>
    <property type="project" value="UniProtKB-KW"/>
</dbReference>
<sequence>MPARPTAPLALLAATTLALTLASAPAATAAPTTTDTSDRILLSPPATPDTARTFTWRSAGTSTPTVQIAPATAPDDVRAVSGTTTATLSGRTHHAATATGLTPDTDYRYRVGDGTTFGPWHTFTTTADEADPFTFLYFGDIQNNITAGAAPVVRAALAAEPDADLAVHVGDLVDSANSDSQWSEWFAAFGPQATGGMDHLAAPGNHEYSALSLSSRWAPQFPTSGNGPTSGRDLSRTAHYTDYNGVRFVVLNSNYRNAAPLSASSWLNTQQRWLDRVLTDNPHTWTVVLFHHPLFSNSPSRDNGRLRTAWLNTLEEHDVDLVLQGHDHSYGRGNLTAHRTDDPDVHTGPVYTVTVTGPKMYDIDPGNWTDNGAEIRVQFEDTQTYQTVDVDGDVLVYTARTADGTVVDAFTIDKDGDDKRVTDTR</sequence>
<feature type="region of interest" description="Disordered" evidence="2">
    <location>
        <begin position="28"/>
        <end position="52"/>
    </location>
</feature>
<evidence type="ECO:0000259" key="4">
    <source>
        <dbReference type="Pfam" id="PF00149"/>
    </source>
</evidence>
<evidence type="ECO:0000259" key="5">
    <source>
        <dbReference type="Pfam" id="PF16656"/>
    </source>
</evidence>
<evidence type="ECO:0000313" key="6">
    <source>
        <dbReference type="EMBL" id="MDT0330118.1"/>
    </source>
</evidence>
<evidence type="ECO:0000256" key="3">
    <source>
        <dbReference type="SAM" id="SignalP"/>
    </source>
</evidence>
<dbReference type="InterPro" id="IPR008963">
    <property type="entry name" value="Purple_acid_Pase-like_N"/>
</dbReference>
<dbReference type="InterPro" id="IPR039331">
    <property type="entry name" value="PAPs-like"/>
</dbReference>
<keyword evidence="1 3" id="KW-0732">Signal</keyword>
<dbReference type="SUPFAM" id="SSF56300">
    <property type="entry name" value="Metallo-dependent phosphatases"/>
    <property type="match status" value="1"/>
</dbReference>
<dbReference type="Pfam" id="PF16656">
    <property type="entry name" value="Pur_ac_phosph_N"/>
    <property type="match status" value="1"/>
</dbReference>
<dbReference type="Pfam" id="PF00149">
    <property type="entry name" value="Metallophos"/>
    <property type="match status" value="1"/>
</dbReference>
<proteinExistence type="predicted"/>
<dbReference type="InterPro" id="IPR029052">
    <property type="entry name" value="Metallo-depent_PP-like"/>
</dbReference>
<dbReference type="RefSeq" id="WP_311512703.1">
    <property type="nucleotide sequence ID" value="NZ_JAVREP010000011.1"/>
</dbReference>
<evidence type="ECO:0000313" key="7">
    <source>
        <dbReference type="Proteomes" id="UP001183390"/>
    </source>
</evidence>
<feature type="domain" description="Purple acid phosphatase N-terminal" evidence="5">
    <location>
        <begin position="39"/>
        <end position="125"/>
    </location>
</feature>
<accession>A0ABU2MC16</accession>
<dbReference type="EC" id="3.1.-.-" evidence="6"/>
<comment type="caution">
    <text evidence="6">The sequence shown here is derived from an EMBL/GenBank/DDBJ whole genome shotgun (WGS) entry which is preliminary data.</text>
</comment>
<name>A0ABU2MC16_9ACTN</name>
<dbReference type="PANTHER" id="PTHR22953">
    <property type="entry name" value="ACID PHOSPHATASE RELATED"/>
    <property type="match status" value="1"/>
</dbReference>
<dbReference type="InterPro" id="IPR015914">
    <property type="entry name" value="PAPs_N"/>
</dbReference>
<keyword evidence="6" id="KW-0378">Hydrolase</keyword>
<dbReference type="Gene3D" id="2.60.40.380">
    <property type="entry name" value="Purple acid phosphatase-like, N-terminal"/>
    <property type="match status" value="1"/>
</dbReference>
<feature type="chain" id="PRO_5047533429" evidence="3">
    <location>
        <begin position="30"/>
        <end position="425"/>
    </location>
</feature>
<dbReference type="Gene3D" id="3.60.21.10">
    <property type="match status" value="1"/>
</dbReference>
<evidence type="ECO:0000256" key="2">
    <source>
        <dbReference type="SAM" id="MobiDB-lite"/>
    </source>
</evidence>
<dbReference type="SUPFAM" id="SSF49363">
    <property type="entry name" value="Purple acid phosphatase, N-terminal domain"/>
    <property type="match status" value="1"/>
</dbReference>
<dbReference type="PANTHER" id="PTHR22953:SF153">
    <property type="entry name" value="PURPLE ACID PHOSPHATASE"/>
    <property type="match status" value="1"/>
</dbReference>
<feature type="domain" description="Calcineurin-like phosphoesterase" evidence="4">
    <location>
        <begin position="134"/>
        <end position="330"/>
    </location>
</feature>
<dbReference type="Proteomes" id="UP001183390">
    <property type="component" value="Unassembled WGS sequence"/>
</dbReference>
<gene>
    <name evidence="6" type="ORF">RM479_17030</name>
</gene>
<organism evidence="6 7">
    <name type="scientific">Nocardiopsis lambiniae</name>
    <dbReference type="NCBI Taxonomy" id="3075539"/>
    <lineage>
        <taxon>Bacteria</taxon>
        <taxon>Bacillati</taxon>
        <taxon>Actinomycetota</taxon>
        <taxon>Actinomycetes</taxon>
        <taxon>Streptosporangiales</taxon>
        <taxon>Nocardiopsidaceae</taxon>
        <taxon>Nocardiopsis</taxon>
    </lineage>
</organism>
<feature type="signal peptide" evidence="3">
    <location>
        <begin position="1"/>
        <end position="29"/>
    </location>
</feature>
<protein>
    <submittedName>
        <fullName evidence="6">Metallophosphoesterase family protein</fullName>
        <ecNumber evidence="6">3.1.-.-</ecNumber>
    </submittedName>
</protein>
<dbReference type="EMBL" id="JAVREP010000011">
    <property type="protein sequence ID" value="MDT0330118.1"/>
    <property type="molecule type" value="Genomic_DNA"/>
</dbReference>
<keyword evidence="7" id="KW-1185">Reference proteome</keyword>
<dbReference type="InterPro" id="IPR004843">
    <property type="entry name" value="Calcineurin-like_PHP"/>
</dbReference>